<name>A0A559IW08_9BACL</name>
<proteinExistence type="predicted"/>
<comment type="caution">
    <text evidence="2">The sequence shown here is derived from an EMBL/GenBank/DDBJ whole genome shotgun (WGS) entry which is preliminary data.</text>
</comment>
<keyword evidence="3" id="KW-1185">Reference proteome</keyword>
<sequence length="106" mass="11986">MAILTIEKERVPYSFDMDMGTRTYTFDVRYNNKHDYFTMDISQGGTPLALGVKLVWGVPLFESMETTDFPLESIVPYGSNPEELVSWETLGNSVFLNVGDEHAVIV</sequence>
<dbReference type="Pfam" id="PF22479">
    <property type="entry name" value="Pam3_gp18"/>
    <property type="match status" value="1"/>
</dbReference>
<evidence type="ECO:0000313" key="2">
    <source>
        <dbReference type="EMBL" id="TVX91766.1"/>
    </source>
</evidence>
<evidence type="ECO:0000259" key="1">
    <source>
        <dbReference type="Pfam" id="PF22479"/>
    </source>
</evidence>
<evidence type="ECO:0000313" key="3">
    <source>
        <dbReference type="Proteomes" id="UP000318102"/>
    </source>
</evidence>
<gene>
    <name evidence="2" type="ORF">FPZ44_01040</name>
</gene>
<dbReference type="OrthoDB" id="1697005at2"/>
<organism evidence="2 3">
    <name type="scientific">Paenibacillus agilis</name>
    <dbReference type="NCBI Taxonomy" id="3020863"/>
    <lineage>
        <taxon>Bacteria</taxon>
        <taxon>Bacillati</taxon>
        <taxon>Bacillota</taxon>
        <taxon>Bacilli</taxon>
        <taxon>Bacillales</taxon>
        <taxon>Paenibacillaceae</taxon>
        <taxon>Paenibacillus</taxon>
    </lineage>
</organism>
<dbReference type="AlphaFoldDB" id="A0A559IW08"/>
<dbReference type="EMBL" id="VNJK01000001">
    <property type="protein sequence ID" value="TVX91766.1"/>
    <property type="molecule type" value="Genomic_DNA"/>
</dbReference>
<feature type="domain" description="Cyanophage baseplate Pam3 plug gp18" evidence="1">
    <location>
        <begin position="1"/>
        <end position="100"/>
    </location>
</feature>
<dbReference type="RefSeq" id="WP_028593341.1">
    <property type="nucleotide sequence ID" value="NZ_VNJK01000001.1"/>
</dbReference>
<accession>A0A559IW08</accession>
<dbReference type="InterPro" id="IPR054252">
    <property type="entry name" value="Pam3_gp18"/>
</dbReference>
<dbReference type="Proteomes" id="UP000318102">
    <property type="component" value="Unassembled WGS sequence"/>
</dbReference>
<reference evidence="2 3" key="1">
    <citation type="submission" date="2019-07" db="EMBL/GenBank/DDBJ databases">
        <authorList>
            <person name="Kim J."/>
        </authorList>
    </citation>
    <scope>NUCLEOTIDE SEQUENCE [LARGE SCALE GENOMIC DNA]</scope>
    <source>
        <strain evidence="2 3">N4</strain>
    </source>
</reference>
<protein>
    <recommendedName>
        <fullName evidence="1">Cyanophage baseplate Pam3 plug gp18 domain-containing protein</fullName>
    </recommendedName>
</protein>